<dbReference type="Proteomes" id="UP000316508">
    <property type="component" value="Unassembled WGS sequence"/>
</dbReference>
<reference evidence="1 2" key="1">
    <citation type="submission" date="2019-07" db="EMBL/GenBank/DDBJ databases">
        <title>Bifidobacterium asteroides genomes.</title>
        <authorList>
            <person name="Zheng H."/>
        </authorList>
    </citation>
    <scope>NUCLEOTIDE SEQUENCE [LARGE SCALE GENOMIC DNA]</scope>
    <source>
        <strain evidence="1 2">W8102</strain>
    </source>
</reference>
<dbReference type="SUPFAM" id="SSF51445">
    <property type="entry name" value="(Trans)glycosidases"/>
    <property type="match status" value="1"/>
</dbReference>
<dbReference type="GO" id="GO:0016052">
    <property type="term" value="P:carbohydrate catabolic process"/>
    <property type="evidence" value="ECO:0007669"/>
    <property type="project" value="InterPro"/>
</dbReference>
<sequence>MKEHCIMNPTSLSLGEPDWITLTTDADRETAPAGRPFSTAPDARVSLKGESALTVSLTAGSTPIRSLALRWTRPMPADDLYLGDAWERGYGRMGFQTMRANRFMPWYFLAAGQEQAEGYGVATGANAFCFWQVDTAGITLFLDLRNGGSGLVLDGRELEAATIICLQYPLQERAGGPVFAVASDFCSRISRKGLMPPEPVYGSNNWYYAYGDSSRSRILADAEYLADLTQGNAHRPTMVVDDGWQDHHRLEDYNGGPWRRGNEKFGDMAALADQIKAMGIKPGIWYRPLLNEDEAIADQFRLPHNGCLDPSNPQALDYIRQDIAQLGEWGYQLVKHDFSTFDLLGRWGFQMNPWPSPDGWHFYDRSLTSAQVVKQLYRAIFEQATKTGMLVQGCNVVGHLGVGFMQINRTGDDTSGLQWERTRQIGVNTLAFRLPQNGSFYATDADCVGISDAIDWELNRQWMDLLTRTGTPLFFSARPGSLTADQEDQLRQALALASTGGAHAIPSDWLVNDCPEIWTDGGGTRRYSWYQPAGLEFADKPERYDGYLSAV</sequence>
<dbReference type="Gene3D" id="3.20.20.70">
    <property type="entry name" value="Aldolase class I"/>
    <property type="match status" value="1"/>
</dbReference>
<protein>
    <submittedName>
        <fullName evidence="1">Alpha-galactosidase</fullName>
    </submittedName>
</protein>
<evidence type="ECO:0000313" key="2">
    <source>
        <dbReference type="Proteomes" id="UP000316508"/>
    </source>
</evidence>
<keyword evidence="2" id="KW-1185">Reference proteome</keyword>
<proteinExistence type="predicted"/>
<name>A0A556R1Q4_9BIFI</name>
<dbReference type="AlphaFoldDB" id="A0A556R1Q4"/>
<organism evidence="1 2">
    <name type="scientific">Bifidobacterium apousia</name>
    <dbReference type="NCBI Taxonomy" id="2750996"/>
    <lineage>
        <taxon>Bacteria</taxon>
        <taxon>Bacillati</taxon>
        <taxon>Actinomycetota</taxon>
        <taxon>Actinomycetes</taxon>
        <taxon>Bifidobacteriales</taxon>
        <taxon>Bifidobacteriaceae</taxon>
        <taxon>Bifidobacterium</taxon>
    </lineage>
</organism>
<accession>A0A556R1Q4</accession>
<dbReference type="CDD" id="cd14791">
    <property type="entry name" value="GH36"/>
    <property type="match status" value="1"/>
</dbReference>
<comment type="caution">
    <text evidence="1">The sequence shown here is derived from an EMBL/GenBank/DDBJ whole genome shotgun (WGS) entry which is preliminary data.</text>
</comment>
<gene>
    <name evidence="1" type="ORF">FPK30_06720</name>
</gene>
<dbReference type="GO" id="GO:0004557">
    <property type="term" value="F:alpha-galactosidase activity"/>
    <property type="evidence" value="ECO:0007669"/>
    <property type="project" value="InterPro"/>
</dbReference>
<dbReference type="InterPro" id="IPR013785">
    <property type="entry name" value="Aldolase_TIM"/>
</dbReference>
<evidence type="ECO:0000313" key="1">
    <source>
        <dbReference type="EMBL" id="TSJ82801.1"/>
    </source>
</evidence>
<dbReference type="InterPro" id="IPR002252">
    <property type="entry name" value="Glyco_hydro_36"/>
</dbReference>
<dbReference type="EMBL" id="VMHK01000005">
    <property type="protein sequence ID" value="TSJ82801.1"/>
    <property type="molecule type" value="Genomic_DNA"/>
</dbReference>
<dbReference type="InterPro" id="IPR017853">
    <property type="entry name" value="GH"/>
</dbReference>